<dbReference type="PANTHER" id="PTHR32305:SF15">
    <property type="entry name" value="PROTEIN RHSA-RELATED"/>
    <property type="match status" value="1"/>
</dbReference>
<reference evidence="2" key="1">
    <citation type="submission" date="2023-09" db="EMBL/GenBank/DDBJ databases">
        <title>First report of Pseudomonas coleopterorum DJ13 causing leaf spot on Rhododendron pulchrum Sweet in China.</title>
        <authorList>
            <person name="Zhang Y."/>
        </authorList>
    </citation>
    <scope>NUCLEOTIDE SEQUENCE</scope>
    <source>
        <strain evidence="2">DJ13</strain>
    </source>
</reference>
<gene>
    <name evidence="2" type="ORF">RI108_14165</name>
</gene>
<dbReference type="AlphaFoldDB" id="A0AAJ6LWS7"/>
<evidence type="ECO:0000256" key="1">
    <source>
        <dbReference type="SAM" id="MobiDB-lite"/>
    </source>
</evidence>
<evidence type="ECO:0000313" key="3">
    <source>
        <dbReference type="Proteomes" id="UP001258207"/>
    </source>
</evidence>
<evidence type="ECO:0000313" key="2">
    <source>
        <dbReference type="EMBL" id="WNC08452.1"/>
    </source>
</evidence>
<dbReference type="Proteomes" id="UP001258207">
    <property type="component" value="Chromosome"/>
</dbReference>
<feature type="compositionally biased region" description="Polar residues" evidence="1">
    <location>
        <begin position="679"/>
        <end position="694"/>
    </location>
</feature>
<dbReference type="InterPro" id="IPR050708">
    <property type="entry name" value="T6SS_VgrG/RHS"/>
</dbReference>
<dbReference type="EMBL" id="CP134081">
    <property type="protein sequence ID" value="WNC08452.1"/>
    <property type="molecule type" value="Genomic_DNA"/>
</dbReference>
<protein>
    <submittedName>
        <fullName evidence="2">RHS repeat-associated core domain-containing protein</fullName>
    </submittedName>
</protein>
<dbReference type="NCBIfam" id="TIGR03696">
    <property type="entry name" value="Rhs_assc_core"/>
    <property type="match status" value="1"/>
</dbReference>
<name>A0AAJ6LWS7_9PSED</name>
<dbReference type="InterPro" id="IPR022385">
    <property type="entry name" value="Rhs_assc_core"/>
</dbReference>
<sequence length="927" mass="101311">MTNHEALALHTATPRLHVVDGRALARRDVVYHRDQPGFAQARITRHDYNAGGQRVCSIDPRLHAARSEQPDIEPNLQQRYSLGGRCLRSRSVDAGTTVTLHDACGREAVTWLANGVEQSRHYEAAPLPGRLLSITALGTDGATRTAERWQWADGQPWERDRNLAGHCHTRFDGAGKNVVQSRSLLGSITSECLQLLQGHEESDWSGEDPLARARSLEPECSSSSVIVDTCGAIVASEDAKGHRQRHGFDRCGQHRASWVTPMGSTETPVVLDVSYDANGQRLMEHDANGLVTHHTYAPDTLRLVGRKTTRLHDRRVLQDLRYQYDPVGLVTQVRDHAEQTRFWRNQKIEPQQDYQYDSLSQLILASGRQMAALGQPDSPLHALPVDTHAYTLYQRRYTYDQSGNLLNIRHTVPATSTGYTIRLTASARSNRTVLSDLCDDPALIDSHFDAAGQQRAVDGAQRAAWNSRMQLGSVTRDAAGSEHYLYGQHHQRLRKTHAHGSTRYLPGLELQQHDSHALHCINVTEHVRVLHWPQGSPEGLANDQLRYSYTDLLGSHGLEIDGDGCVISREEFFPFGTTSVWACRNQTEASYKTLRYSGKERDNTGLYYYGYRYYQPWTGRWLSADPAGAVDGLNLYAMVRNSPLSAVDDDGRMLRIVVKGGIGAAGIGYEAYKHKDRQSQAPAQPGDASTSSSMGDRRADKVIGKIQRMKNEFSPGQQILNNAKGRAQTADHLAHGQLPGANAVLKGAESVATVVEFSQTGDLSQINKAPLSGAVATDAVNGAAHSIKATIKNTQKAVKGAAEVATLSDTKAAEVDASLGDLKELAQDKLITNVSLGATVKAGLDGAAAVVPHPVAKVGLKILSAAWTVTGVVHGAEELEEIAKTHKDVLVSKTGENLMGQMKTVNGSNRAGILDRVKKSYGFSDTP</sequence>
<organism evidence="2 3">
    <name type="scientific">Pseudomonas coleopterorum</name>
    <dbReference type="NCBI Taxonomy" id="1605838"/>
    <lineage>
        <taxon>Bacteria</taxon>
        <taxon>Pseudomonadati</taxon>
        <taxon>Pseudomonadota</taxon>
        <taxon>Gammaproteobacteria</taxon>
        <taxon>Pseudomonadales</taxon>
        <taxon>Pseudomonadaceae</taxon>
        <taxon>Pseudomonas</taxon>
    </lineage>
</organism>
<dbReference type="Pfam" id="PF18807">
    <property type="entry name" value="TTc_toxin_rep"/>
    <property type="match status" value="1"/>
</dbReference>
<dbReference type="PANTHER" id="PTHR32305">
    <property type="match status" value="1"/>
</dbReference>
<dbReference type="InterPro" id="IPR041508">
    <property type="entry name" value="TcC-like_repeat"/>
</dbReference>
<dbReference type="Gene3D" id="2.180.10.10">
    <property type="entry name" value="RHS repeat-associated core"/>
    <property type="match status" value="1"/>
</dbReference>
<proteinExistence type="predicted"/>
<accession>A0AAJ6LWS7</accession>
<feature type="region of interest" description="Disordered" evidence="1">
    <location>
        <begin position="675"/>
        <end position="698"/>
    </location>
</feature>